<reference evidence="1 2" key="1">
    <citation type="submission" date="2018-11" db="EMBL/GenBank/DDBJ databases">
        <authorList>
            <consortium name="Pathogen Informatics"/>
        </authorList>
    </citation>
    <scope>NUCLEOTIDE SEQUENCE [LARGE SCALE GENOMIC DNA]</scope>
</reference>
<proteinExistence type="predicted"/>
<gene>
    <name evidence="1" type="ORF">BTMF_LOCUS10812</name>
</gene>
<keyword evidence="2" id="KW-1185">Reference proteome</keyword>
<organism evidence="1 2">
    <name type="scientific">Brugia timori</name>
    <dbReference type="NCBI Taxonomy" id="42155"/>
    <lineage>
        <taxon>Eukaryota</taxon>
        <taxon>Metazoa</taxon>
        <taxon>Ecdysozoa</taxon>
        <taxon>Nematoda</taxon>
        <taxon>Chromadorea</taxon>
        <taxon>Rhabditida</taxon>
        <taxon>Spirurina</taxon>
        <taxon>Spiruromorpha</taxon>
        <taxon>Filarioidea</taxon>
        <taxon>Onchocercidae</taxon>
        <taxon>Brugia</taxon>
    </lineage>
</organism>
<name>A0A3P7YIA2_9BILA</name>
<dbReference type="InterPro" id="IPR016186">
    <property type="entry name" value="C-type_lectin-like/link_sf"/>
</dbReference>
<dbReference type="Proteomes" id="UP000280834">
    <property type="component" value="Unassembled WGS sequence"/>
</dbReference>
<dbReference type="InterPro" id="IPR016187">
    <property type="entry name" value="CTDL_fold"/>
</dbReference>
<dbReference type="SUPFAM" id="SSF56436">
    <property type="entry name" value="C-type lectin-like"/>
    <property type="match status" value="1"/>
</dbReference>
<dbReference type="AlphaFoldDB" id="A0A3P7YIA2"/>
<dbReference type="EMBL" id="UZAG01017835">
    <property type="protein sequence ID" value="VDO36885.1"/>
    <property type="molecule type" value="Genomic_DNA"/>
</dbReference>
<evidence type="ECO:0000313" key="1">
    <source>
        <dbReference type="EMBL" id="VDO36885.1"/>
    </source>
</evidence>
<evidence type="ECO:0000313" key="2">
    <source>
        <dbReference type="Proteomes" id="UP000280834"/>
    </source>
</evidence>
<sequence length="139" mass="15974">MISVKNNGNVDNILNLQETRETNFLFNFQFISPVQNYGTSWIADPEGHHYQFHLSEQSWNIAREICLALASDLVVIKSLQQIVSHYPLRNSIMPERTIQIGLVLVDKENSAEKEWKWVDNTPLNATYLLAIYSATKIPI</sequence>
<protein>
    <submittedName>
        <fullName evidence="1">Uncharacterized protein</fullName>
    </submittedName>
</protein>
<accession>A0A3P7YIA2</accession>
<dbReference type="Gene3D" id="3.10.100.10">
    <property type="entry name" value="Mannose-Binding Protein A, subunit A"/>
    <property type="match status" value="1"/>
</dbReference>